<dbReference type="PANTHER" id="PTHR22807">
    <property type="entry name" value="NOP2 YEAST -RELATED NOL1/NOP2/FMU SUN DOMAIN-CONTAINING"/>
    <property type="match status" value="1"/>
</dbReference>
<evidence type="ECO:0000256" key="3">
    <source>
        <dbReference type="ARBA" id="ARBA00022691"/>
    </source>
</evidence>
<gene>
    <name evidence="8" type="ORF">BCR35DRAFT_311150</name>
</gene>
<feature type="domain" description="SAM-dependent MTase RsmB/NOP-type" evidence="7">
    <location>
        <begin position="168"/>
        <end position="512"/>
    </location>
</feature>
<keyword evidence="4 5" id="KW-0694">RNA-binding</keyword>
<comment type="caution">
    <text evidence="5">Lacks conserved residue(s) required for the propagation of feature annotation.</text>
</comment>
<keyword evidence="2 5" id="KW-0808">Transferase</keyword>
<evidence type="ECO:0000313" key="8">
    <source>
        <dbReference type="EMBL" id="ORY44659.1"/>
    </source>
</evidence>
<feature type="compositionally biased region" description="Basic and acidic residues" evidence="6">
    <location>
        <begin position="117"/>
        <end position="129"/>
    </location>
</feature>
<dbReference type="Gene3D" id="3.30.70.1170">
    <property type="entry name" value="Sun protein, domain 3"/>
    <property type="match status" value="1"/>
</dbReference>
<dbReference type="Gene3D" id="3.40.50.150">
    <property type="entry name" value="Vaccinia Virus protein VP39"/>
    <property type="match status" value="1"/>
</dbReference>
<comment type="caution">
    <text evidence="8">The sequence shown here is derived from an EMBL/GenBank/DDBJ whole genome shotgun (WGS) entry which is preliminary data.</text>
</comment>
<dbReference type="SUPFAM" id="SSF53335">
    <property type="entry name" value="S-adenosyl-L-methionine-dependent methyltransferases"/>
    <property type="match status" value="1"/>
</dbReference>
<dbReference type="AlphaFoldDB" id="A0A1Y2CCA1"/>
<dbReference type="EMBL" id="MCGR01000125">
    <property type="protein sequence ID" value="ORY44659.1"/>
    <property type="molecule type" value="Genomic_DNA"/>
</dbReference>
<feature type="region of interest" description="Disordered" evidence="6">
    <location>
        <begin position="578"/>
        <end position="616"/>
    </location>
</feature>
<feature type="region of interest" description="Disordered" evidence="6">
    <location>
        <begin position="542"/>
        <end position="564"/>
    </location>
</feature>
<dbReference type="Pfam" id="PF01189">
    <property type="entry name" value="Methyltr_RsmB-F"/>
    <property type="match status" value="1"/>
</dbReference>
<comment type="similarity">
    <text evidence="5">Belongs to the class I-like SAM-binding methyltransferase superfamily. RsmB/NOP family.</text>
</comment>
<proteinExistence type="inferred from homology"/>
<dbReference type="InParanoid" id="A0A1Y2CCA1"/>
<protein>
    <submittedName>
        <fullName evidence="8">S-adenosyl-L-methionine-dependent methyltransferase</fullName>
    </submittedName>
</protein>
<dbReference type="InterPro" id="IPR049561">
    <property type="entry name" value="NSUN5_7_fdxn-like"/>
</dbReference>
<feature type="active site" description="Nucleophile" evidence="5">
    <location>
        <position position="436"/>
    </location>
</feature>
<dbReference type="InterPro" id="IPR001678">
    <property type="entry name" value="MeTrfase_RsmB-F_NOP2_dom"/>
</dbReference>
<dbReference type="InterPro" id="IPR029063">
    <property type="entry name" value="SAM-dependent_MTases_sf"/>
</dbReference>
<dbReference type="PRINTS" id="PR02008">
    <property type="entry name" value="RCMTFAMILY"/>
</dbReference>
<reference evidence="8 9" key="1">
    <citation type="submission" date="2016-07" db="EMBL/GenBank/DDBJ databases">
        <title>Pervasive Adenine N6-methylation of Active Genes in Fungi.</title>
        <authorList>
            <consortium name="DOE Joint Genome Institute"/>
            <person name="Mondo S.J."/>
            <person name="Dannebaum R.O."/>
            <person name="Kuo R.C."/>
            <person name="Labutti K."/>
            <person name="Haridas S."/>
            <person name="Kuo A."/>
            <person name="Salamov A."/>
            <person name="Ahrendt S.R."/>
            <person name="Lipzen A."/>
            <person name="Sullivan W."/>
            <person name="Andreopoulos W.B."/>
            <person name="Clum A."/>
            <person name="Lindquist E."/>
            <person name="Daum C."/>
            <person name="Ramamoorthy G.K."/>
            <person name="Gryganskyi A."/>
            <person name="Culley D."/>
            <person name="Magnuson J.K."/>
            <person name="James T.Y."/>
            <person name="O'Malley M.A."/>
            <person name="Stajich J.E."/>
            <person name="Spatafora J.W."/>
            <person name="Visel A."/>
            <person name="Grigoriev I.V."/>
        </authorList>
    </citation>
    <scope>NUCLEOTIDE SEQUENCE [LARGE SCALE GENOMIC DNA]</scope>
    <source>
        <strain evidence="8 9">62-1032</strain>
    </source>
</reference>
<keyword evidence="3 5" id="KW-0949">S-adenosyl-L-methionine</keyword>
<dbReference type="Proteomes" id="UP000193467">
    <property type="component" value="Unassembled WGS sequence"/>
</dbReference>
<dbReference type="InterPro" id="IPR023267">
    <property type="entry name" value="RCMT"/>
</dbReference>
<dbReference type="STRING" id="106004.A0A1Y2CCA1"/>
<accession>A0A1Y2CCA1</accession>
<dbReference type="GO" id="GO:0003723">
    <property type="term" value="F:RNA binding"/>
    <property type="evidence" value="ECO:0007669"/>
    <property type="project" value="UniProtKB-UniRule"/>
</dbReference>
<feature type="binding site" evidence="5">
    <location>
        <position position="360"/>
    </location>
    <ligand>
        <name>S-adenosyl-L-methionine</name>
        <dbReference type="ChEBI" id="CHEBI:59789"/>
    </ligand>
</feature>
<dbReference type="GO" id="GO:0070475">
    <property type="term" value="P:rRNA base methylation"/>
    <property type="evidence" value="ECO:0007669"/>
    <property type="project" value="TreeGrafter"/>
</dbReference>
<name>A0A1Y2CCA1_9BASI</name>
<evidence type="ECO:0000256" key="1">
    <source>
        <dbReference type="ARBA" id="ARBA00022603"/>
    </source>
</evidence>
<evidence type="ECO:0000256" key="2">
    <source>
        <dbReference type="ARBA" id="ARBA00022679"/>
    </source>
</evidence>
<dbReference type="PROSITE" id="PS51686">
    <property type="entry name" value="SAM_MT_RSMB_NOP"/>
    <property type="match status" value="1"/>
</dbReference>
<evidence type="ECO:0000313" key="9">
    <source>
        <dbReference type="Proteomes" id="UP000193467"/>
    </source>
</evidence>
<sequence>MAEAKRAKFGKEGEASRFLKVIVEVLKFRPHLQHLLTHSKLLEVEPTLFIAPVWADAAPKVRSAAAVTKELNRKTAKKPRPTPTPISLATVMLHDLLFAKRGLTLPKEHKLRKKLEKYKPALDKENEKEKKRRKVSSNEGLQIPLPENVASAIEGIGKGKKKAHDAEAGEADGVGEVRWLRVNTLKWTVEAAVEWFEEQRWELYENVESMIEAAKEKSKVYALDAHIEPLLALPSTVSLPSLQPFTDGRLIAQDKASCMPAWVLLSEVLAEEYAEQERLANSGKSESFAEADARQERRKKNGVKVLDATAAPGNKTTMAAAMSGEMGKVVAIERDAGRFKVLKSMCQKAGATNVTPMNTDFLSIDPQDIKFKNISHFLVDPSCSGSGIPSRLDHLIPEAPEEEQAQRIRALSNFQVTILSHAMRFTGARRVVYSTCSIWAQEDEGVVMRILAKKEFQEKGWTLAPRDEVLPTWERRGIVEECGGDATIADSLVRCLPEDQSNGFFVACFVRGEPASGDDSVAAIEVDGEAAPELTHAERQEAFKAKSRQKGGKGGPKAPVVKPVKEASAVRAKVEAPKVGVQKKKAAVPGKKAAYLAEKKRKNEERERAGKKAKSE</sequence>
<dbReference type="GO" id="GO:0005730">
    <property type="term" value="C:nucleolus"/>
    <property type="evidence" value="ECO:0007669"/>
    <property type="project" value="TreeGrafter"/>
</dbReference>
<dbReference type="Pfam" id="PF21148">
    <property type="entry name" value="NSUN5_fdxn-like"/>
    <property type="match status" value="1"/>
</dbReference>
<dbReference type="OrthoDB" id="435282at2759"/>
<evidence type="ECO:0000256" key="6">
    <source>
        <dbReference type="SAM" id="MobiDB-lite"/>
    </source>
</evidence>
<dbReference type="GO" id="GO:0008173">
    <property type="term" value="F:RNA methyltransferase activity"/>
    <property type="evidence" value="ECO:0007669"/>
    <property type="project" value="InterPro"/>
</dbReference>
<dbReference type="InterPro" id="IPR049560">
    <property type="entry name" value="MeTrfase_RsmB-F_NOP2_cat"/>
</dbReference>
<keyword evidence="1 5" id="KW-0489">Methyltransferase</keyword>
<feature type="binding site" evidence="5">
    <location>
        <position position="333"/>
    </location>
    <ligand>
        <name>S-adenosyl-L-methionine</name>
        <dbReference type="ChEBI" id="CHEBI:59789"/>
    </ligand>
</feature>
<feature type="region of interest" description="Disordered" evidence="6">
    <location>
        <begin position="116"/>
        <end position="141"/>
    </location>
</feature>
<evidence type="ECO:0000256" key="5">
    <source>
        <dbReference type="PROSITE-ProRule" id="PRU01023"/>
    </source>
</evidence>
<feature type="compositionally biased region" description="Basic and acidic residues" evidence="6">
    <location>
        <begin position="597"/>
        <end position="616"/>
    </location>
</feature>
<dbReference type="FunCoup" id="A0A1Y2CCA1">
    <property type="interactions" value="290"/>
</dbReference>
<dbReference type="PANTHER" id="PTHR22807:SF4">
    <property type="entry name" value="28S RRNA (CYTOSINE-C(5))-METHYLTRANSFERASE"/>
    <property type="match status" value="1"/>
</dbReference>
<organism evidence="8 9">
    <name type="scientific">Leucosporidium creatinivorum</name>
    <dbReference type="NCBI Taxonomy" id="106004"/>
    <lineage>
        <taxon>Eukaryota</taxon>
        <taxon>Fungi</taxon>
        <taxon>Dikarya</taxon>
        <taxon>Basidiomycota</taxon>
        <taxon>Pucciniomycotina</taxon>
        <taxon>Microbotryomycetes</taxon>
        <taxon>Leucosporidiales</taxon>
        <taxon>Leucosporidium</taxon>
    </lineage>
</organism>
<feature type="binding site" evidence="5">
    <location>
        <position position="380"/>
    </location>
    <ligand>
        <name>S-adenosyl-L-methionine</name>
        <dbReference type="ChEBI" id="CHEBI:59789"/>
    </ligand>
</feature>
<evidence type="ECO:0000256" key="4">
    <source>
        <dbReference type="ARBA" id="ARBA00022884"/>
    </source>
</evidence>
<keyword evidence="9" id="KW-1185">Reference proteome</keyword>
<evidence type="ECO:0000259" key="7">
    <source>
        <dbReference type="PROSITE" id="PS51686"/>
    </source>
</evidence>